<feature type="DNA-binding region" description="H-T-H motif" evidence="4">
    <location>
        <begin position="22"/>
        <end position="41"/>
    </location>
</feature>
<evidence type="ECO:0000256" key="1">
    <source>
        <dbReference type="ARBA" id="ARBA00023015"/>
    </source>
</evidence>
<accession>A0A9W6NYD5</accession>
<protein>
    <submittedName>
        <fullName evidence="6">Transcriptional regulator, TetR</fullName>
    </submittedName>
</protein>
<keyword evidence="2 4" id="KW-0238">DNA-binding</keyword>
<feature type="domain" description="HTH tetR-type" evidence="5">
    <location>
        <begin position="1"/>
        <end position="59"/>
    </location>
</feature>
<proteinExistence type="predicted"/>
<dbReference type="SUPFAM" id="SSF48498">
    <property type="entry name" value="Tetracyclin repressor-like, C-terminal domain"/>
    <property type="match status" value="1"/>
</dbReference>
<organism evidence="6 7">
    <name type="scientific">Pseudonocardia halophobica</name>
    <dbReference type="NCBI Taxonomy" id="29401"/>
    <lineage>
        <taxon>Bacteria</taxon>
        <taxon>Bacillati</taxon>
        <taxon>Actinomycetota</taxon>
        <taxon>Actinomycetes</taxon>
        <taxon>Pseudonocardiales</taxon>
        <taxon>Pseudonocardiaceae</taxon>
        <taxon>Pseudonocardia</taxon>
    </lineage>
</organism>
<dbReference type="PANTHER" id="PTHR30055">
    <property type="entry name" value="HTH-TYPE TRANSCRIPTIONAL REGULATOR RUTR"/>
    <property type="match status" value="1"/>
</dbReference>
<evidence type="ECO:0000259" key="5">
    <source>
        <dbReference type="PROSITE" id="PS50977"/>
    </source>
</evidence>
<dbReference type="InterPro" id="IPR001647">
    <property type="entry name" value="HTH_TetR"/>
</dbReference>
<dbReference type="InterPro" id="IPR009057">
    <property type="entry name" value="Homeodomain-like_sf"/>
</dbReference>
<dbReference type="SUPFAM" id="SSF46689">
    <property type="entry name" value="Homeodomain-like"/>
    <property type="match status" value="1"/>
</dbReference>
<keyword evidence="7" id="KW-1185">Reference proteome</keyword>
<evidence type="ECO:0000256" key="4">
    <source>
        <dbReference type="PROSITE-ProRule" id="PRU00335"/>
    </source>
</evidence>
<dbReference type="InterPro" id="IPR050109">
    <property type="entry name" value="HTH-type_TetR-like_transc_reg"/>
</dbReference>
<reference evidence="6" key="1">
    <citation type="journal article" date="2014" name="Int. J. Syst. Evol. Microbiol.">
        <title>Complete genome sequence of Corynebacterium casei LMG S-19264T (=DSM 44701T), isolated from a smear-ripened cheese.</title>
        <authorList>
            <consortium name="US DOE Joint Genome Institute (JGI-PGF)"/>
            <person name="Walter F."/>
            <person name="Albersmeier A."/>
            <person name="Kalinowski J."/>
            <person name="Ruckert C."/>
        </authorList>
    </citation>
    <scope>NUCLEOTIDE SEQUENCE</scope>
    <source>
        <strain evidence="6">VKM Ac-1069</strain>
    </source>
</reference>
<comment type="caution">
    <text evidence="6">The sequence shown here is derived from an EMBL/GenBank/DDBJ whole genome shotgun (WGS) entry which is preliminary data.</text>
</comment>
<sequence length="185" mass="20789">MQAQLLDAAEECFERFGIAKTTMEDVAKAGGVSRATVYRYFADREALVLASITRRARLNIPRAQAHIRRFPSFGEKLVEGLIYNVDRGHKDPVVQLLVTGDQPGLAARILGGEGVSHQLTYELWEPILQAAQQNGEMRAELDLHEAARWLARITTMMVSQEEGMRLAPDELRRELRTFLVPAFLA</sequence>
<evidence type="ECO:0000256" key="3">
    <source>
        <dbReference type="ARBA" id="ARBA00023163"/>
    </source>
</evidence>
<dbReference type="InterPro" id="IPR036271">
    <property type="entry name" value="Tet_transcr_reg_TetR-rel_C_sf"/>
</dbReference>
<dbReference type="GO" id="GO:0000976">
    <property type="term" value="F:transcription cis-regulatory region binding"/>
    <property type="evidence" value="ECO:0007669"/>
    <property type="project" value="TreeGrafter"/>
</dbReference>
<dbReference type="PRINTS" id="PR00455">
    <property type="entry name" value="HTHTETR"/>
</dbReference>
<dbReference type="Gene3D" id="1.10.357.10">
    <property type="entry name" value="Tetracycline Repressor, domain 2"/>
    <property type="match status" value="1"/>
</dbReference>
<name>A0A9W6NYD5_9PSEU</name>
<keyword evidence="1" id="KW-0805">Transcription regulation</keyword>
<dbReference type="GO" id="GO:0003700">
    <property type="term" value="F:DNA-binding transcription factor activity"/>
    <property type="evidence" value="ECO:0007669"/>
    <property type="project" value="TreeGrafter"/>
</dbReference>
<keyword evidence="3" id="KW-0804">Transcription</keyword>
<evidence type="ECO:0000313" key="6">
    <source>
        <dbReference type="EMBL" id="GLL13784.1"/>
    </source>
</evidence>
<gene>
    <name evidence="6" type="ORF">GCM10017577_49280</name>
</gene>
<reference evidence="6" key="2">
    <citation type="submission" date="2023-01" db="EMBL/GenBank/DDBJ databases">
        <authorList>
            <person name="Sun Q."/>
            <person name="Evtushenko L."/>
        </authorList>
    </citation>
    <scope>NUCLEOTIDE SEQUENCE</scope>
    <source>
        <strain evidence="6">VKM Ac-1069</strain>
    </source>
</reference>
<dbReference type="PROSITE" id="PS50977">
    <property type="entry name" value="HTH_TETR_2"/>
    <property type="match status" value="1"/>
</dbReference>
<dbReference type="PANTHER" id="PTHR30055:SF234">
    <property type="entry name" value="HTH-TYPE TRANSCRIPTIONAL REGULATOR BETI"/>
    <property type="match status" value="1"/>
</dbReference>
<dbReference type="EMBL" id="BSFQ01000025">
    <property type="protein sequence ID" value="GLL13784.1"/>
    <property type="molecule type" value="Genomic_DNA"/>
</dbReference>
<dbReference type="Pfam" id="PF00440">
    <property type="entry name" value="TetR_N"/>
    <property type="match status" value="1"/>
</dbReference>
<dbReference type="AlphaFoldDB" id="A0A9W6NYD5"/>
<evidence type="ECO:0000313" key="7">
    <source>
        <dbReference type="Proteomes" id="UP001143463"/>
    </source>
</evidence>
<evidence type="ECO:0000256" key="2">
    <source>
        <dbReference type="ARBA" id="ARBA00023125"/>
    </source>
</evidence>
<dbReference type="Proteomes" id="UP001143463">
    <property type="component" value="Unassembled WGS sequence"/>
</dbReference>